<dbReference type="EMBL" id="FTPD01000016">
    <property type="protein sequence ID" value="SIT55767.1"/>
    <property type="molecule type" value="Genomic_DNA"/>
</dbReference>
<organism evidence="1 2">
    <name type="scientific">Mesorhizobium prunaredense</name>
    <dbReference type="NCBI Taxonomy" id="1631249"/>
    <lineage>
        <taxon>Bacteria</taxon>
        <taxon>Pseudomonadati</taxon>
        <taxon>Pseudomonadota</taxon>
        <taxon>Alphaproteobacteria</taxon>
        <taxon>Hyphomicrobiales</taxon>
        <taxon>Phyllobacteriaceae</taxon>
        <taxon>Mesorhizobium</taxon>
    </lineage>
</organism>
<proteinExistence type="predicted"/>
<name>A0A1R3VBM4_9HYPH</name>
<keyword evidence="2" id="KW-1185">Reference proteome</keyword>
<accession>A0A1R3VBM4</accession>
<evidence type="ECO:0000313" key="2">
    <source>
        <dbReference type="Proteomes" id="UP000188388"/>
    </source>
</evidence>
<sequence>MLWPKKEGAHLGFGVHLHTACTHRGVVMSLQCSSTDIGTHGPKARLGVGTHPTDKFSAIGAAI</sequence>
<protein>
    <submittedName>
        <fullName evidence="1">Uncharacterized protein</fullName>
    </submittedName>
</protein>
<dbReference type="STRING" id="1631249.BQ8794_230077"/>
<dbReference type="AlphaFoldDB" id="A0A1R3VBM4"/>
<evidence type="ECO:0000313" key="1">
    <source>
        <dbReference type="EMBL" id="SIT55767.1"/>
    </source>
</evidence>
<gene>
    <name evidence="1" type="ORF">BQ8794_230077</name>
</gene>
<reference evidence="2" key="1">
    <citation type="submission" date="2017-01" db="EMBL/GenBank/DDBJ databases">
        <authorList>
            <person name="Brunel B."/>
        </authorList>
    </citation>
    <scope>NUCLEOTIDE SEQUENCE [LARGE SCALE GENOMIC DNA]</scope>
</reference>
<dbReference type="Proteomes" id="UP000188388">
    <property type="component" value="Unassembled WGS sequence"/>
</dbReference>